<keyword evidence="1" id="KW-0472">Membrane</keyword>
<dbReference type="Proteomes" id="UP000633136">
    <property type="component" value="Unassembled WGS sequence"/>
</dbReference>
<proteinExistence type="predicted"/>
<keyword evidence="1" id="KW-1133">Transmembrane helix</keyword>
<accession>A0A917ASW9</accession>
<dbReference type="GO" id="GO:0080120">
    <property type="term" value="P:CAAX-box protein maturation"/>
    <property type="evidence" value="ECO:0007669"/>
    <property type="project" value="UniProtKB-ARBA"/>
</dbReference>
<feature type="transmembrane region" description="Helical" evidence="1">
    <location>
        <begin position="107"/>
        <end position="135"/>
    </location>
</feature>
<feature type="transmembrane region" description="Helical" evidence="1">
    <location>
        <begin position="201"/>
        <end position="220"/>
    </location>
</feature>
<dbReference type="GO" id="GO:0004175">
    <property type="term" value="F:endopeptidase activity"/>
    <property type="evidence" value="ECO:0007669"/>
    <property type="project" value="UniProtKB-ARBA"/>
</dbReference>
<keyword evidence="4" id="KW-1185">Reference proteome</keyword>
<feature type="transmembrane region" description="Helical" evidence="1">
    <location>
        <begin position="12"/>
        <end position="35"/>
    </location>
</feature>
<dbReference type="PANTHER" id="PTHR35797">
    <property type="entry name" value="PROTEASE-RELATED"/>
    <property type="match status" value="1"/>
</dbReference>
<reference evidence="3" key="2">
    <citation type="submission" date="2020-09" db="EMBL/GenBank/DDBJ databases">
        <authorList>
            <person name="Sun Q."/>
            <person name="Zhou Y."/>
        </authorList>
    </citation>
    <scope>NUCLEOTIDE SEQUENCE</scope>
    <source>
        <strain evidence="3">CGMCC 1.15388</strain>
    </source>
</reference>
<dbReference type="Pfam" id="PF02517">
    <property type="entry name" value="Rce1-like"/>
    <property type="match status" value="1"/>
</dbReference>
<reference evidence="3" key="1">
    <citation type="journal article" date="2014" name="Int. J. Syst. Evol. Microbiol.">
        <title>Complete genome sequence of Corynebacterium casei LMG S-19264T (=DSM 44701T), isolated from a smear-ripened cheese.</title>
        <authorList>
            <consortium name="US DOE Joint Genome Institute (JGI-PGF)"/>
            <person name="Walter F."/>
            <person name="Albersmeier A."/>
            <person name="Kalinowski J."/>
            <person name="Ruckert C."/>
        </authorList>
    </citation>
    <scope>NUCLEOTIDE SEQUENCE</scope>
    <source>
        <strain evidence="3">CGMCC 1.15388</strain>
    </source>
</reference>
<gene>
    <name evidence="3" type="ORF">GCM10011401_20600</name>
</gene>
<keyword evidence="1" id="KW-0812">Transmembrane</keyword>
<dbReference type="EMBL" id="BMIS01000009">
    <property type="protein sequence ID" value="GGE73366.1"/>
    <property type="molecule type" value="Genomic_DNA"/>
</dbReference>
<feature type="transmembrane region" description="Helical" evidence="1">
    <location>
        <begin position="261"/>
        <end position="281"/>
    </location>
</feature>
<dbReference type="RefSeq" id="WP_188685394.1">
    <property type="nucleotide sequence ID" value="NZ_BMIS01000009.1"/>
</dbReference>
<feature type="transmembrane region" description="Helical" evidence="1">
    <location>
        <begin position="47"/>
        <end position="66"/>
    </location>
</feature>
<feature type="domain" description="CAAX prenyl protease 2/Lysostaphin resistance protein A-like" evidence="2">
    <location>
        <begin position="171"/>
        <end position="271"/>
    </location>
</feature>
<dbReference type="PANTHER" id="PTHR35797:SF1">
    <property type="entry name" value="PROTEASE"/>
    <property type="match status" value="1"/>
</dbReference>
<protein>
    <recommendedName>
        <fullName evidence="2">CAAX prenyl protease 2/Lysostaphin resistance protein A-like domain-containing protein</fullName>
    </recommendedName>
</protein>
<comment type="caution">
    <text evidence="3">The sequence shown here is derived from an EMBL/GenBank/DDBJ whole genome shotgun (WGS) entry which is preliminary data.</text>
</comment>
<feature type="transmembrane region" description="Helical" evidence="1">
    <location>
        <begin position="159"/>
        <end position="181"/>
    </location>
</feature>
<name>A0A917ASW9_9MICC</name>
<feature type="transmembrane region" description="Helical" evidence="1">
    <location>
        <begin position="293"/>
        <end position="314"/>
    </location>
</feature>
<evidence type="ECO:0000313" key="3">
    <source>
        <dbReference type="EMBL" id="GGE73366.1"/>
    </source>
</evidence>
<dbReference type="InterPro" id="IPR042150">
    <property type="entry name" value="MmRce1-like"/>
</dbReference>
<dbReference type="InterPro" id="IPR003675">
    <property type="entry name" value="Rce1/LyrA-like_dom"/>
</dbReference>
<dbReference type="AlphaFoldDB" id="A0A917ASW9"/>
<evidence type="ECO:0000313" key="4">
    <source>
        <dbReference type="Proteomes" id="UP000633136"/>
    </source>
</evidence>
<evidence type="ECO:0000259" key="2">
    <source>
        <dbReference type="Pfam" id="PF02517"/>
    </source>
</evidence>
<organism evidence="3 4">
    <name type="scientific">Nesterenkonia cremea</name>
    <dbReference type="NCBI Taxonomy" id="1882340"/>
    <lineage>
        <taxon>Bacteria</taxon>
        <taxon>Bacillati</taxon>
        <taxon>Actinomycetota</taxon>
        <taxon>Actinomycetes</taxon>
        <taxon>Micrococcales</taxon>
        <taxon>Micrococcaceae</taxon>
        <taxon>Nesterenkonia</taxon>
    </lineage>
</organism>
<evidence type="ECO:0000256" key="1">
    <source>
        <dbReference type="SAM" id="Phobius"/>
    </source>
</evidence>
<sequence length="324" mass="35464">MTTASVPRTPLVILSTFVVVSLALGWLIATPLVLLDPTELAEAPMDAYYNLFMLTPAVAAVVAYLLERRQSVTTLYGHITDDDADRFRPQKLVDALGITPLRPVGRLLGWSVLALLIFFVFSLAALPLGGLLGVYPFDSSMPIFVQDLGTRLGHDPTEFIATGLLVEAGVIFGMAAALVFLHAGQEMGWRGYLYPRLQQRWGVLPAVGLTGLASGLWYAPLLSVGFFYDQTALFEALVLMLGFCTIIGGLLAWLRMRSGSIWPAAFAQSMITAATVLHYWFSEFGGNIDFRMATLQGWSGWIIPAVVLAVLLLFRKKTFAFPVR</sequence>
<feature type="transmembrane region" description="Helical" evidence="1">
    <location>
        <begin position="232"/>
        <end position="254"/>
    </location>
</feature>